<dbReference type="AlphaFoldDB" id="A0A0W0ZKZ7"/>
<dbReference type="InterPro" id="IPR006685">
    <property type="entry name" value="MscS_channel_2nd"/>
</dbReference>
<comment type="caution">
    <text evidence="2">The sequence shown here is derived from an EMBL/GenBank/DDBJ whole genome shotgun (WGS) entry which is preliminary data.</text>
</comment>
<organism evidence="2 3">
    <name type="scientific">Legionella santicrucis</name>
    <dbReference type="NCBI Taxonomy" id="45074"/>
    <lineage>
        <taxon>Bacteria</taxon>
        <taxon>Pseudomonadati</taxon>
        <taxon>Pseudomonadota</taxon>
        <taxon>Gammaproteobacteria</taxon>
        <taxon>Legionellales</taxon>
        <taxon>Legionellaceae</taxon>
        <taxon>Legionella</taxon>
    </lineage>
</organism>
<reference evidence="2 3" key="1">
    <citation type="submission" date="2015-11" db="EMBL/GenBank/DDBJ databases">
        <title>Genomic analysis of 38 Legionella species identifies large and diverse effector repertoires.</title>
        <authorList>
            <person name="Burstein D."/>
            <person name="Amaro F."/>
            <person name="Zusman T."/>
            <person name="Lifshitz Z."/>
            <person name="Cohen O."/>
            <person name="Gilbert J.A."/>
            <person name="Pupko T."/>
            <person name="Shuman H.A."/>
            <person name="Segal G."/>
        </authorList>
    </citation>
    <scope>NUCLEOTIDE SEQUENCE [LARGE SCALE GENOMIC DNA]</scope>
    <source>
        <strain evidence="2 3">SC-63-C7</strain>
    </source>
</reference>
<evidence type="ECO:0000313" key="3">
    <source>
        <dbReference type="Proteomes" id="UP000054703"/>
    </source>
</evidence>
<dbReference type="GO" id="GO:0016020">
    <property type="term" value="C:membrane"/>
    <property type="evidence" value="ECO:0007669"/>
    <property type="project" value="InterPro"/>
</dbReference>
<dbReference type="PATRIC" id="fig|45074.5.peg.71"/>
<proteinExistence type="predicted"/>
<dbReference type="Pfam" id="PF00924">
    <property type="entry name" value="MS_channel_2nd"/>
    <property type="match status" value="1"/>
</dbReference>
<dbReference type="EMBL" id="LNYU01000003">
    <property type="protein sequence ID" value="KTD69980.1"/>
    <property type="molecule type" value="Genomic_DNA"/>
</dbReference>
<feature type="domain" description="Mechanosensitive ion channel MscS" evidence="1">
    <location>
        <begin position="24"/>
        <end position="53"/>
    </location>
</feature>
<sequence>MVALSFATKTAASNFVSVSSNILMSFKIGDSIQIKNIQETVIAIDLLSIKLKTRLLIIKFPFLILSILPYKENPLDLAKAVQLKIDYKKQPNTSLRKKKSELHKAANE</sequence>
<evidence type="ECO:0000313" key="2">
    <source>
        <dbReference type="EMBL" id="KTD69980.1"/>
    </source>
</evidence>
<accession>A0A0W0ZKZ7</accession>
<evidence type="ECO:0000259" key="1">
    <source>
        <dbReference type="Pfam" id="PF00924"/>
    </source>
</evidence>
<gene>
    <name evidence="2" type="ORF">Lsan_0064</name>
</gene>
<dbReference type="Proteomes" id="UP000054703">
    <property type="component" value="Unassembled WGS sequence"/>
</dbReference>
<dbReference type="GO" id="GO:0055085">
    <property type="term" value="P:transmembrane transport"/>
    <property type="evidence" value="ECO:0007669"/>
    <property type="project" value="InterPro"/>
</dbReference>
<protein>
    <submittedName>
        <fullName evidence="2">Mechanosensitive ion channel MscS</fullName>
    </submittedName>
</protein>
<keyword evidence="3" id="KW-1185">Reference proteome</keyword>
<name>A0A0W0ZKZ7_9GAMM</name>